<keyword evidence="10" id="KW-1185">Reference proteome</keyword>
<dbReference type="GO" id="GO:0008270">
    <property type="term" value="F:zinc ion binding"/>
    <property type="evidence" value="ECO:0007669"/>
    <property type="project" value="UniProtKB-KW"/>
</dbReference>
<feature type="compositionally biased region" description="Basic and acidic residues" evidence="7">
    <location>
        <begin position="167"/>
        <end position="195"/>
    </location>
</feature>
<keyword evidence="1" id="KW-0479">Metal-binding</keyword>
<feature type="region of interest" description="Disordered" evidence="7">
    <location>
        <begin position="167"/>
        <end position="196"/>
    </location>
</feature>
<dbReference type="OrthoDB" id="6279146at2759"/>
<evidence type="ECO:0000256" key="5">
    <source>
        <dbReference type="ARBA" id="ARBA00023242"/>
    </source>
</evidence>
<evidence type="ECO:0000313" key="10">
    <source>
        <dbReference type="Proteomes" id="UP000054324"/>
    </source>
</evidence>
<reference evidence="9 10" key="1">
    <citation type="submission" date="2013-11" db="EMBL/GenBank/DDBJ databases">
        <title>Opisthorchis viverrini - life in the bile duct.</title>
        <authorList>
            <person name="Young N.D."/>
            <person name="Nagarajan N."/>
            <person name="Lin S.J."/>
            <person name="Korhonen P.K."/>
            <person name="Jex A.R."/>
            <person name="Hall R.S."/>
            <person name="Safavi-Hemami H."/>
            <person name="Kaewkong W."/>
            <person name="Bertrand D."/>
            <person name="Gao S."/>
            <person name="Seet Q."/>
            <person name="Wongkham S."/>
            <person name="Teh B.T."/>
            <person name="Wongkham C."/>
            <person name="Intapan P.M."/>
            <person name="Maleewong W."/>
            <person name="Yang X."/>
            <person name="Hu M."/>
            <person name="Wang Z."/>
            <person name="Hofmann A."/>
            <person name="Sternberg P.W."/>
            <person name="Tan P."/>
            <person name="Wang J."/>
            <person name="Gasser R.B."/>
        </authorList>
    </citation>
    <scope>NUCLEOTIDE SEQUENCE [LARGE SCALE GENOMIC DNA]</scope>
</reference>
<organism evidence="9 10">
    <name type="scientific">Opisthorchis viverrini</name>
    <name type="common">Southeast Asian liver fluke</name>
    <dbReference type="NCBI Taxonomy" id="6198"/>
    <lineage>
        <taxon>Eukaryota</taxon>
        <taxon>Metazoa</taxon>
        <taxon>Spiralia</taxon>
        <taxon>Lophotrochozoa</taxon>
        <taxon>Platyhelminthes</taxon>
        <taxon>Trematoda</taxon>
        <taxon>Digenea</taxon>
        <taxon>Opisthorchiida</taxon>
        <taxon>Opisthorchiata</taxon>
        <taxon>Opisthorchiidae</taxon>
        <taxon>Opisthorchis</taxon>
    </lineage>
</organism>
<evidence type="ECO:0000259" key="8">
    <source>
        <dbReference type="PROSITE" id="PS50157"/>
    </source>
</evidence>
<evidence type="ECO:0000256" key="4">
    <source>
        <dbReference type="ARBA" id="ARBA00022833"/>
    </source>
</evidence>
<dbReference type="PANTHER" id="PTHR24393:SF34">
    <property type="entry name" value="PR_SET DOMAIN 13"/>
    <property type="match status" value="1"/>
</dbReference>
<dbReference type="Gene3D" id="3.30.160.60">
    <property type="entry name" value="Classic Zinc Finger"/>
    <property type="match status" value="5"/>
</dbReference>
<dbReference type="CTD" id="20321592"/>
<dbReference type="PROSITE" id="PS50157">
    <property type="entry name" value="ZINC_FINGER_C2H2_2"/>
    <property type="match status" value="5"/>
</dbReference>
<evidence type="ECO:0000256" key="7">
    <source>
        <dbReference type="SAM" id="MobiDB-lite"/>
    </source>
</evidence>
<accession>A0A074ZP25</accession>
<name>A0A074ZP25_OPIVI</name>
<evidence type="ECO:0000256" key="1">
    <source>
        <dbReference type="ARBA" id="ARBA00022723"/>
    </source>
</evidence>
<dbReference type="SMART" id="SM00355">
    <property type="entry name" value="ZnF_C2H2"/>
    <property type="match status" value="5"/>
</dbReference>
<dbReference type="RefSeq" id="XP_009171187.1">
    <property type="nucleotide sequence ID" value="XM_009172923.1"/>
</dbReference>
<dbReference type="SUPFAM" id="SSF57667">
    <property type="entry name" value="beta-beta-alpha zinc fingers"/>
    <property type="match status" value="3"/>
</dbReference>
<keyword evidence="2" id="KW-0677">Repeat</keyword>
<feature type="domain" description="C2H2-type" evidence="8">
    <location>
        <begin position="200"/>
        <end position="227"/>
    </location>
</feature>
<keyword evidence="4" id="KW-0862">Zinc</keyword>
<dbReference type="PROSITE" id="PS00028">
    <property type="entry name" value="ZINC_FINGER_C2H2_1"/>
    <property type="match status" value="5"/>
</dbReference>
<dbReference type="Pfam" id="PF00096">
    <property type="entry name" value="zf-C2H2"/>
    <property type="match status" value="4"/>
</dbReference>
<feature type="domain" description="C2H2-type" evidence="8">
    <location>
        <begin position="332"/>
        <end position="360"/>
    </location>
</feature>
<keyword evidence="5" id="KW-0539">Nucleus</keyword>
<dbReference type="KEGG" id="ovi:T265_07413"/>
<dbReference type="EMBL" id="KL596788">
    <property type="protein sequence ID" value="KER25080.1"/>
    <property type="molecule type" value="Genomic_DNA"/>
</dbReference>
<dbReference type="AlphaFoldDB" id="A0A074ZP25"/>
<dbReference type="GO" id="GO:0001228">
    <property type="term" value="F:DNA-binding transcription activator activity, RNA polymerase II-specific"/>
    <property type="evidence" value="ECO:0007669"/>
    <property type="project" value="TreeGrafter"/>
</dbReference>
<evidence type="ECO:0000256" key="6">
    <source>
        <dbReference type="PROSITE-ProRule" id="PRU00042"/>
    </source>
</evidence>
<dbReference type="InterPro" id="IPR036236">
    <property type="entry name" value="Znf_C2H2_sf"/>
</dbReference>
<feature type="compositionally biased region" description="Basic residues" evidence="7">
    <location>
        <begin position="248"/>
        <end position="263"/>
    </location>
</feature>
<sequence>MYVNHLRSFVRNLRAQPTRLHTRASQISPVLQYCDFVFVRVDQVKKPLQPPYVGPYRVISCRPKYFVIDKGGVQDTVSVDRLKVAHVDPTLFSPINQSQRLSTPPLHTNDIAIPKPDNLQPADHTRSDSKALLVATVKMGDSAVEKRVMLDIILSFIWIASDKLRTAEHRTPSAHRTDDDCPRADPPDYRSKETHPAVPQNCLVCGKSFRHLSSAKRHQELHAENASAQCSLCKSSFRNERYLRQHMRRLHSPGEKKPRRTSSKRVPESELRDNPCPKCGKCFLTWKTLSQHLKWSHDEEAHQQCEECGAFFQRKSNLDRHLSTVHEKQRHYMCDQCGQTFARLDILRRHVAQMHTNHPDDKRLINEKPMDY</sequence>
<dbReference type="PANTHER" id="PTHR24393">
    <property type="entry name" value="ZINC FINGER PROTEIN"/>
    <property type="match status" value="1"/>
</dbReference>
<protein>
    <recommendedName>
        <fullName evidence="8">C2H2-type domain-containing protein</fullName>
    </recommendedName>
</protein>
<evidence type="ECO:0000313" key="9">
    <source>
        <dbReference type="EMBL" id="KER25080.1"/>
    </source>
</evidence>
<feature type="domain" description="C2H2-type" evidence="8">
    <location>
        <begin position="228"/>
        <end position="256"/>
    </location>
</feature>
<feature type="domain" description="C2H2-type" evidence="8">
    <location>
        <begin position="274"/>
        <end position="302"/>
    </location>
</feature>
<evidence type="ECO:0000256" key="3">
    <source>
        <dbReference type="ARBA" id="ARBA00022771"/>
    </source>
</evidence>
<dbReference type="GO" id="GO:0005634">
    <property type="term" value="C:nucleus"/>
    <property type="evidence" value="ECO:0007669"/>
    <property type="project" value="TreeGrafter"/>
</dbReference>
<proteinExistence type="predicted"/>
<dbReference type="GeneID" id="20321592"/>
<dbReference type="STRING" id="6198.A0A074ZP25"/>
<feature type="domain" description="C2H2-type" evidence="8">
    <location>
        <begin position="303"/>
        <end position="331"/>
    </location>
</feature>
<keyword evidence="3 6" id="KW-0863">Zinc-finger</keyword>
<feature type="region of interest" description="Disordered" evidence="7">
    <location>
        <begin position="248"/>
        <end position="273"/>
    </location>
</feature>
<dbReference type="Proteomes" id="UP000054324">
    <property type="component" value="Unassembled WGS sequence"/>
</dbReference>
<dbReference type="InterPro" id="IPR013087">
    <property type="entry name" value="Znf_C2H2_type"/>
</dbReference>
<gene>
    <name evidence="9" type="ORF">T265_07413</name>
</gene>
<evidence type="ECO:0000256" key="2">
    <source>
        <dbReference type="ARBA" id="ARBA00022737"/>
    </source>
</evidence>
<dbReference type="GO" id="GO:0000978">
    <property type="term" value="F:RNA polymerase II cis-regulatory region sequence-specific DNA binding"/>
    <property type="evidence" value="ECO:0007669"/>
    <property type="project" value="TreeGrafter"/>
</dbReference>